<sequence>MCRVEGREGTVGDLFIQVIDKIVSLLQCDCFYLCGCKKFVI</sequence>
<protein>
    <submittedName>
        <fullName evidence="1">Uncharacterized protein</fullName>
    </submittedName>
</protein>
<dbReference type="EMBL" id="ABQC02000024">
    <property type="protein sequence ID" value="EDY94317.1"/>
    <property type="molecule type" value="Genomic_DNA"/>
</dbReference>
<reference evidence="1 2" key="2">
    <citation type="submission" date="2008-08" db="EMBL/GenBank/DDBJ databases">
        <authorList>
            <person name="Fulton L."/>
            <person name="Clifton S."/>
            <person name="Fulton B."/>
            <person name="Xu J."/>
            <person name="Minx P."/>
            <person name="Pepin K.H."/>
            <person name="Johnson M."/>
            <person name="Thiruvilangam P."/>
            <person name="Bhonagiri V."/>
            <person name="Nash W.E."/>
            <person name="Mardis E.R."/>
            <person name="Wilson R.K."/>
        </authorList>
    </citation>
    <scope>NUCLEOTIDE SEQUENCE [LARGE SCALE GENOMIC DNA]</scope>
    <source>
        <strain evidence="2">DSM 17135 / JCM 12973 / M2</strain>
    </source>
</reference>
<organism evidence="1 2">
    <name type="scientific">Phocaeicola plebeius (strain DSM 17135 / JCM 12973 / CCUG 54634 / M2)</name>
    <name type="common">Bacteroides plebeius</name>
    <dbReference type="NCBI Taxonomy" id="484018"/>
    <lineage>
        <taxon>Bacteria</taxon>
        <taxon>Pseudomonadati</taxon>
        <taxon>Bacteroidota</taxon>
        <taxon>Bacteroidia</taxon>
        <taxon>Bacteroidales</taxon>
        <taxon>Bacteroidaceae</taxon>
        <taxon>Phocaeicola</taxon>
    </lineage>
</organism>
<accession>B5D417</accession>
<dbReference type="AlphaFoldDB" id="B5D417"/>
<evidence type="ECO:0000313" key="1">
    <source>
        <dbReference type="EMBL" id="EDY94317.1"/>
    </source>
</evidence>
<evidence type="ECO:0000313" key="2">
    <source>
        <dbReference type="Proteomes" id="UP000003452"/>
    </source>
</evidence>
<gene>
    <name evidence="1" type="ORF">BACPLE_03771</name>
</gene>
<name>B5D417_PHOPM</name>
<reference evidence="1 2" key="1">
    <citation type="submission" date="2008-08" db="EMBL/GenBank/DDBJ databases">
        <title>Draft genome sequence of Bacteroides plebeius (DSM 17135).</title>
        <authorList>
            <person name="Sudarsanam P."/>
            <person name="Ley R."/>
            <person name="Guruge J."/>
            <person name="Turnbaugh P.J."/>
            <person name="Mahowald M."/>
            <person name="Liep D."/>
            <person name="Gordon J."/>
        </authorList>
    </citation>
    <scope>NUCLEOTIDE SEQUENCE [LARGE SCALE GENOMIC DNA]</scope>
    <source>
        <strain evidence="2">DSM 17135 / JCM 12973 / M2</strain>
    </source>
</reference>
<dbReference type="Proteomes" id="UP000003452">
    <property type="component" value="Unassembled WGS sequence"/>
</dbReference>
<comment type="caution">
    <text evidence="1">The sequence shown here is derived from an EMBL/GenBank/DDBJ whole genome shotgun (WGS) entry which is preliminary data.</text>
</comment>
<dbReference type="HOGENOM" id="CLU_3265900_0_0_10"/>
<proteinExistence type="predicted"/>